<keyword evidence="9" id="KW-1185">Reference proteome</keyword>
<accession>A0A0L0UWP2</accession>
<keyword evidence="5" id="KW-1133">Transmembrane helix</keyword>
<keyword evidence="5" id="KW-0812">Transmembrane</keyword>
<dbReference type="Gene3D" id="3.30.40.10">
    <property type="entry name" value="Zinc/RING finger domain, C3HC4 (zinc finger)"/>
    <property type="match status" value="1"/>
</dbReference>
<dbReference type="Pfam" id="PF13639">
    <property type="entry name" value="zf-RING_2"/>
    <property type="match status" value="1"/>
</dbReference>
<keyword evidence="2 4" id="KW-0863">Zinc-finger</keyword>
<keyword evidence="3" id="KW-0862">Zinc</keyword>
<dbReference type="AlphaFoldDB" id="A0A0L0UWP2"/>
<feature type="transmembrane region" description="Helical" evidence="5">
    <location>
        <begin position="223"/>
        <end position="243"/>
    </location>
</feature>
<feature type="chain" id="PRO_5007416456" description="RING-type domain-containing protein" evidence="6">
    <location>
        <begin position="18"/>
        <end position="249"/>
    </location>
</feature>
<evidence type="ECO:0000256" key="4">
    <source>
        <dbReference type="PROSITE-ProRule" id="PRU00175"/>
    </source>
</evidence>
<keyword evidence="6" id="KW-0732">Signal</keyword>
<dbReference type="InterPro" id="IPR001841">
    <property type="entry name" value="Znf_RING"/>
</dbReference>
<feature type="domain" description="RING-type" evidence="7">
    <location>
        <begin position="142"/>
        <end position="186"/>
    </location>
</feature>
<dbReference type="PANTHER" id="PTHR15710">
    <property type="entry name" value="E3 UBIQUITIN-PROTEIN LIGASE PRAJA"/>
    <property type="match status" value="1"/>
</dbReference>
<keyword evidence="1" id="KW-0479">Metal-binding</keyword>
<evidence type="ECO:0000256" key="5">
    <source>
        <dbReference type="SAM" id="Phobius"/>
    </source>
</evidence>
<dbReference type="STRING" id="1165861.A0A0L0UWP2"/>
<sequence length="249" mass="27729">MVCWSSVLLILTGNCLGTLSPREPAGILTSRQPLPFSDLNRVQHSTDVIEENAGLRRWPLSETGLHGQALSSWDSDHHSVQQEQAHEMVHVVVEQPGQIDRRGPLTESAPEGLFTPPTEDRVASFEYLEDTPIEKENEEDGCYVCLEEWQQCSARNRKQCTACQKILHGCCIDEWLTEHNTCPNCRAIIKGTPMSSRPTSTVAVGISVPRRSAPGPWFHDCTIIAPLAVTVFLIIPLIVALIIKVVRFR</sequence>
<dbReference type="SUPFAM" id="SSF57850">
    <property type="entry name" value="RING/U-box"/>
    <property type="match status" value="1"/>
</dbReference>
<evidence type="ECO:0000256" key="3">
    <source>
        <dbReference type="ARBA" id="ARBA00022833"/>
    </source>
</evidence>
<dbReference type="EMBL" id="AJIL01000204">
    <property type="protein sequence ID" value="KNE91444.1"/>
    <property type="molecule type" value="Genomic_DNA"/>
</dbReference>
<protein>
    <recommendedName>
        <fullName evidence="7">RING-type domain-containing protein</fullName>
    </recommendedName>
</protein>
<dbReference type="Proteomes" id="UP000054564">
    <property type="component" value="Unassembled WGS sequence"/>
</dbReference>
<evidence type="ECO:0000256" key="1">
    <source>
        <dbReference type="ARBA" id="ARBA00022723"/>
    </source>
</evidence>
<dbReference type="EMBL" id="AJIL01000204">
    <property type="protein sequence ID" value="KNE91445.1"/>
    <property type="molecule type" value="Genomic_DNA"/>
</dbReference>
<proteinExistence type="predicted"/>
<name>A0A0L0UWP2_9BASI</name>
<keyword evidence="5" id="KW-0472">Membrane</keyword>
<feature type="signal peptide" evidence="6">
    <location>
        <begin position="1"/>
        <end position="17"/>
    </location>
</feature>
<evidence type="ECO:0000256" key="2">
    <source>
        <dbReference type="ARBA" id="ARBA00022771"/>
    </source>
</evidence>
<evidence type="ECO:0000256" key="6">
    <source>
        <dbReference type="SAM" id="SignalP"/>
    </source>
</evidence>
<gene>
    <name evidence="8" type="ORF">PSTG_15141</name>
</gene>
<dbReference type="PROSITE" id="PS50089">
    <property type="entry name" value="ZF_RING_2"/>
    <property type="match status" value="1"/>
</dbReference>
<reference evidence="8" key="1">
    <citation type="submission" date="2014-03" db="EMBL/GenBank/DDBJ databases">
        <title>Cloning and expression analysis of gamma-glutamylcysteines synthetase in perennial ryegrass.</title>
        <authorList>
            <person name="Wei S."/>
            <person name="Sun Z."/>
        </authorList>
    </citation>
    <scope>NUCLEOTIDE SEQUENCE</scope>
    <source>
        <strain evidence="8">Race PST-78</strain>
    </source>
</reference>
<organism evidence="8 9">
    <name type="scientific">Puccinia striiformis f. sp. tritici PST-78</name>
    <dbReference type="NCBI Taxonomy" id="1165861"/>
    <lineage>
        <taxon>Eukaryota</taxon>
        <taxon>Fungi</taxon>
        <taxon>Dikarya</taxon>
        <taxon>Basidiomycota</taxon>
        <taxon>Pucciniomycotina</taxon>
        <taxon>Pucciniomycetes</taxon>
        <taxon>Pucciniales</taxon>
        <taxon>Pucciniaceae</taxon>
        <taxon>Puccinia</taxon>
    </lineage>
</organism>
<dbReference type="GO" id="GO:0008270">
    <property type="term" value="F:zinc ion binding"/>
    <property type="evidence" value="ECO:0007669"/>
    <property type="project" value="UniProtKB-KW"/>
</dbReference>
<comment type="caution">
    <text evidence="8">The sequence shown here is derived from an EMBL/GenBank/DDBJ whole genome shotgun (WGS) entry which is preliminary data.</text>
</comment>
<evidence type="ECO:0000313" key="9">
    <source>
        <dbReference type="Proteomes" id="UP000054564"/>
    </source>
</evidence>
<evidence type="ECO:0000313" key="8">
    <source>
        <dbReference type="EMBL" id="KNE91445.1"/>
    </source>
</evidence>
<evidence type="ECO:0000259" key="7">
    <source>
        <dbReference type="PROSITE" id="PS50089"/>
    </source>
</evidence>
<dbReference type="InterPro" id="IPR013083">
    <property type="entry name" value="Znf_RING/FYVE/PHD"/>
</dbReference>
<reference evidence="9" key="2">
    <citation type="submission" date="2014-03" db="EMBL/GenBank/DDBJ databases">
        <title>The Genome Sequence of Puccinia striiformis f. sp. tritici PST-78.</title>
        <authorList>
            <consortium name="The Broad Institute Genome Sequencing Platform"/>
            <person name="Cuomo C."/>
            <person name="Hulbert S."/>
            <person name="Chen X."/>
            <person name="Walker B."/>
            <person name="Young S.K."/>
            <person name="Zeng Q."/>
            <person name="Gargeya S."/>
            <person name="Fitzgerald M."/>
            <person name="Haas B."/>
            <person name="Abouelleil A."/>
            <person name="Alvarado L."/>
            <person name="Arachchi H.M."/>
            <person name="Berlin A.M."/>
            <person name="Chapman S.B."/>
            <person name="Goldberg J."/>
            <person name="Griggs A."/>
            <person name="Gujja S."/>
            <person name="Hansen M."/>
            <person name="Howarth C."/>
            <person name="Imamovic A."/>
            <person name="Larimer J."/>
            <person name="McCowan C."/>
            <person name="Montmayeur A."/>
            <person name="Murphy C."/>
            <person name="Neiman D."/>
            <person name="Pearson M."/>
            <person name="Priest M."/>
            <person name="Roberts A."/>
            <person name="Saif S."/>
            <person name="Shea T."/>
            <person name="Sisk P."/>
            <person name="Sykes S."/>
            <person name="Wortman J."/>
            <person name="Nusbaum C."/>
            <person name="Birren B."/>
        </authorList>
    </citation>
    <scope>NUCLEOTIDE SEQUENCE [LARGE SCALE GENOMIC DNA]</scope>
    <source>
        <strain evidence="9">race PST-78</strain>
    </source>
</reference>